<dbReference type="SMART" id="SM00822">
    <property type="entry name" value="PKS_KR"/>
    <property type="match status" value="1"/>
</dbReference>
<evidence type="ECO:0000256" key="1">
    <source>
        <dbReference type="ARBA" id="ARBA00006484"/>
    </source>
</evidence>
<evidence type="ECO:0000313" key="5">
    <source>
        <dbReference type="EMBL" id="MTE14055.1"/>
    </source>
</evidence>
<dbReference type="PANTHER" id="PTHR42760">
    <property type="entry name" value="SHORT-CHAIN DEHYDROGENASES/REDUCTASES FAMILY MEMBER"/>
    <property type="match status" value="1"/>
</dbReference>
<protein>
    <submittedName>
        <fullName evidence="5">SDR family oxidoreductase</fullName>
    </submittedName>
</protein>
<dbReference type="NCBIfam" id="NF009466">
    <property type="entry name" value="PRK12826.1-2"/>
    <property type="match status" value="1"/>
</dbReference>
<dbReference type="Proteomes" id="UP000432464">
    <property type="component" value="Unassembled WGS sequence"/>
</dbReference>
<dbReference type="NCBIfam" id="NF005559">
    <property type="entry name" value="PRK07231.1"/>
    <property type="match status" value="1"/>
</dbReference>
<keyword evidence="2" id="KW-0521">NADP</keyword>
<dbReference type="Pfam" id="PF13561">
    <property type="entry name" value="adh_short_C2"/>
    <property type="match status" value="1"/>
</dbReference>
<evidence type="ECO:0000256" key="3">
    <source>
        <dbReference type="ARBA" id="ARBA00023002"/>
    </source>
</evidence>
<evidence type="ECO:0000259" key="4">
    <source>
        <dbReference type="SMART" id="SM00822"/>
    </source>
</evidence>
<dbReference type="GO" id="GO:0016616">
    <property type="term" value="F:oxidoreductase activity, acting on the CH-OH group of donors, NAD or NADP as acceptor"/>
    <property type="evidence" value="ECO:0007669"/>
    <property type="project" value="UniProtKB-ARBA"/>
</dbReference>
<dbReference type="InterPro" id="IPR002347">
    <property type="entry name" value="SDR_fam"/>
</dbReference>
<comment type="similarity">
    <text evidence="1">Belongs to the short-chain dehydrogenases/reductases (SDR) family.</text>
</comment>
<proteinExistence type="inferred from homology"/>
<keyword evidence="3" id="KW-0560">Oxidoreductase</keyword>
<evidence type="ECO:0000256" key="2">
    <source>
        <dbReference type="ARBA" id="ARBA00022857"/>
    </source>
</evidence>
<dbReference type="PANTHER" id="PTHR42760:SF40">
    <property type="entry name" value="3-OXOACYL-[ACYL-CARRIER-PROTEIN] REDUCTASE, CHLOROPLASTIC"/>
    <property type="match status" value="1"/>
</dbReference>
<sequence length="249" mass="25728">MSKVAVVTGAARGIGAGTAARLAADGFAVAIVDLDEAACTDTVDAIVAAGGKAIAVGGNVTDETQVQAAFERVAAELGSVDVLVNNAGVLRDNLLFKMSVDDWDTVMSVHLKGTFLCSREAQKYMVKQKSGKIVNTSSVSALGSRGQANYSAAKMGIQGLTRTLAMELGPFGINVNAVAPGFIVTEMTDATAARVGVTPEEFRAEAAKITPLRRVGEPADIANVVSFLVSDDASFVTGQTIYVDGGRRL</sequence>
<dbReference type="InterPro" id="IPR036291">
    <property type="entry name" value="NAD(P)-bd_dom_sf"/>
</dbReference>
<name>A0A6I3L037_9NOCA</name>
<organism evidence="5 6">
    <name type="scientific">Nocardia aurantiaca</name>
    <dbReference type="NCBI Taxonomy" id="2675850"/>
    <lineage>
        <taxon>Bacteria</taxon>
        <taxon>Bacillati</taxon>
        <taxon>Actinomycetota</taxon>
        <taxon>Actinomycetes</taxon>
        <taxon>Mycobacteriales</taxon>
        <taxon>Nocardiaceae</taxon>
        <taxon>Nocardia</taxon>
    </lineage>
</organism>
<dbReference type="SUPFAM" id="SSF51735">
    <property type="entry name" value="NAD(P)-binding Rossmann-fold domains"/>
    <property type="match status" value="1"/>
</dbReference>
<dbReference type="PRINTS" id="PR00081">
    <property type="entry name" value="GDHRDH"/>
</dbReference>
<dbReference type="PROSITE" id="PS00061">
    <property type="entry name" value="ADH_SHORT"/>
    <property type="match status" value="1"/>
</dbReference>
<gene>
    <name evidence="5" type="ORF">GLP40_14930</name>
</gene>
<dbReference type="AlphaFoldDB" id="A0A6I3L037"/>
<dbReference type="RefSeq" id="WP_154788474.1">
    <property type="nucleotide sequence ID" value="NZ_WMBB01000006.1"/>
</dbReference>
<evidence type="ECO:0000313" key="6">
    <source>
        <dbReference type="Proteomes" id="UP000432464"/>
    </source>
</evidence>
<dbReference type="Gene3D" id="3.40.50.720">
    <property type="entry name" value="NAD(P)-binding Rossmann-like Domain"/>
    <property type="match status" value="1"/>
</dbReference>
<comment type="caution">
    <text evidence="5">The sequence shown here is derived from an EMBL/GenBank/DDBJ whole genome shotgun (WGS) entry which is preliminary data.</text>
</comment>
<dbReference type="GO" id="GO:0030497">
    <property type="term" value="P:fatty acid elongation"/>
    <property type="evidence" value="ECO:0007669"/>
    <property type="project" value="TreeGrafter"/>
</dbReference>
<feature type="domain" description="Ketoreductase" evidence="4">
    <location>
        <begin position="3"/>
        <end position="181"/>
    </location>
</feature>
<dbReference type="InterPro" id="IPR020904">
    <property type="entry name" value="Sc_DH/Rdtase_CS"/>
</dbReference>
<dbReference type="PRINTS" id="PR00080">
    <property type="entry name" value="SDRFAMILY"/>
</dbReference>
<reference evidence="5 6" key="1">
    <citation type="submission" date="2019-11" db="EMBL/GenBank/DDBJ databases">
        <title>Nocardia sp. nov. CT2-14 isolated from soil.</title>
        <authorList>
            <person name="Kanchanasin P."/>
            <person name="Tanasupawat S."/>
            <person name="Yuki M."/>
            <person name="Kudo T."/>
        </authorList>
    </citation>
    <scope>NUCLEOTIDE SEQUENCE [LARGE SCALE GENOMIC DNA]</scope>
    <source>
        <strain evidence="5 6">CT2-14</strain>
    </source>
</reference>
<keyword evidence="6" id="KW-1185">Reference proteome</keyword>
<dbReference type="FunFam" id="3.40.50.720:FF:000115">
    <property type="entry name" value="3-oxoacyl-[acyl-carrier-protein] reductase FabG"/>
    <property type="match status" value="1"/>
</dbReference>
<dbReference type="EMBL" id="WMBB01000006">
    <property type="protein sequence ID" value="MTE14055.1"/>
    <property type="molecule type" value="Genomic_DNA"/>
</dbReference>
<dbReference type="InterPro" id="IPR057326">
    <property type="entry name" value="KR_dom"/>
</dbReference>
<accession>A0A6I3L037</accession>